<dbReference type="UniPathway" id="UPA00113">
    <property type="reaction ID" value="UER00532"/>
</dbReference>
<dbReference type="GO" id="GO:0006048">
    <property type="term" value="P:UDP-N-acetylglucosamine biosynthetic process"/>
    <property type="evidence" value="ECO:0007669"/>
    <property type="project" value="UniProtKB-UniPathway"/>
</dbReference>
<gene>
    <name evidence="18" type="primary">glmU</name>
    <name evidence="20" type="ORF">D2E25_1224</name>
</gene>
<sequence>MALTAAIILAAGEGTRMRSSKPKVLHIFAGKTFLERVMASVSKLEPETLAVVVHYQADRVAQAARSYQPDVDIVHQDDIPGTGRAVQCAMAQLNANGPITGPVLIAASDMPLLDADTLKQLIAFHTASGNGATVLTTVLDDPTGYGRIIRDRDGNVLRIVEQKDANRSELAVQEVNTSVYVFDAELLSRAIADLKSNNAQGEFYLTDALETARSAGTVGAFTAPDPLSVEGVNDRVQLAALSRAHNRRVCEAWMRSGVTILDPETTWIEDDVEIARDAVILPGCFLQGHTVIGEDAQIGPYTTLIDAHVDAEAVVERSRVQESHIGRATNIGPWTYLRAGNEFGEEAKAGAFVEMKKAHIGNGTKVPHLSYVGDAELGDHTNIGGGTITANYDGVHKNRTHIGSNVHVGAGNLFVAPVEVGDGVTTGAGSVIRHAVPDDAMAYSENTQHIVEGWKPKWER</sequence>
<evidence type="ECO:0000256" key="10">
    <source>
        <dbReference type="ARBA" id="ARBA00022960"/>
    </source>
</evidence>
<feature type="binding site" evidence="18">
    <location>
        <position position="176"/>
    </location>
    <ligand>
        <name>UDP-N-acetyl-alpha-D-glucosamine</name>
        <dbReference type="ChEBI" id="CHEBI:57705"/>
    </ligand>
</feature>
<evidence type="ECO:0000256" key="5">
    <source>
        <dbReference type="ARBA" id="ARBA00022679"/>
    </source>
</evidence>
<dbReference type="GO" id="GO:0008360">
    <property type="term" value="P:regulation of cell shape"/>
    <property type="evidence" value="ECO:0007669"/>
    <property type="project" value="UniProtKB-KW"/>
</dbReference>
<evidence type="ECO:0000256" key="6">
    <source>
        <dbReference type="ARBA" id="ARBA00022695"/>
    </source>
</evidence>
<feature type="region of interest" description="N-acetyltransferase" evidence="18">
    <location>
        <begin position="257"/>
        <end position="460"/>
    </location>
</feature>
<dbReference type="EC" id="2.3.1.157" evidence="18"/>
<dbReference type="GO" id="GO:0071555">
    <property type="term" value="P:cell wall organization"/>
    <property type="evidence" value="ECO:0007669"/>
    <property type="project" value="UniProtKB-KW"/>
</dbReference>
<comment type="caution">
    <text evidence="20">The sequence shown here is derived from an EMBL/GenBank/DDBJ whole genome shotgun (WGS) entry which is preliminary data.</text>
</comment>
<feature type="binding site" evidence="18">
    <location>
        <position position="109"/>
    </location>
    <ligand>
        <name>Mg(2+)</name>
        <dbReference type="ChEBI" id="CHEBI:18420"/>
    </ligand>
</feature>
<dbReference type="GO" id="GO:0019134">
    <property type="term" value="F:glucosamine-1-phosphate N-acetyltransferase activity"/>
    <property type="evidence" value="ECO:0007669"/>
    <property type="project" value="UniProtKB-UniRule"/>
</dbReference>
<feature type="binding site" evidence="18">
    <location>
        <position position="76"/>
    </location>
    <ligand>
        <name>UDP-N-acetyl-alpha-D-glucosamine</name>
        <dbReference type="ChEBI" id="CHEBI:57705"/>
    </ligand>
</feature>
<dbReference type="PANTHER" id="PTHR43584:SF3">
    <property type="entry name" value="BIFUNCTIONAL PROTEIN GLMU"/>
    <property type="match status" value="1"/>
</dbReference>
<accession>A0A430FKI6</accession>
<evidence type="ECO:0000313" key="21">
    <source>
        <dbReference type="Proteomes" id="UP000287533"/>
    </source>
</evidence>
<organism evidence="20 21">
    <name type="scientific">Bifidobacterium goeldii</name>
    <dbReference type="NCBI Taxonomy" id="2306975"/>
    <lineage>
        <taxon>Bacteria</taxon>
        <taxon>Bacillati</taxon>
        <taxon>Actinomycetota</taxon>
        <taxon>Actinomycetes</taxon>
        <taxon>Bifidobacteriales</taxon>
        <taxon>Bifidobacteriaceae</taxon>
        <taxon>Bifidobacterium</taxon>
    </lineage>
</organism>
<dbReference type="PANTHER" id="PTHR43584">
    <property type="entry name" value="NUCLEOTIDYL TRANSFERASE"/>
    <property type="match status" value="1"/>
</dbReference>
<keyword evidence="12 18" id="KW-0511">Multifunctional enzyme</keyword>
<dbReference type="SUPFAM" id="SSF53448">
    <property type="entry name" value="Nucleotide-diphospho-sugar transferases"/>
    <property type="match status" value="1"/>
</dbReference>
<dbReference type="HAMAP" id="MF_01631">
    <property type="entry name" value="GlmU"/>
    <property type="match status" value="1"/>
</dbReference>
<keyword evidence="14 18" id="KW-0961">Cell wall biogenesis/degradation</keyword>
<dbReference type="GO" id="GO:0009252">
    <property type="term" value="P:peptidoglycan biosynthetic process"/>
    <property type="evidence" value="ECO:0007669"/>
    <property type="project" value="UniProtKB-UniRule"/>
</dbReference>
<dbReference type="CDD" id="cd03353">
    <property type="entry name" value="LbH_GlmU_C"/>
    <property type="match status" value="1"/>
</dbReference>
<dbReference type="Gene3D" id="2.160.10.10">
    <property type="entry name" value="Hexapeptide repeat proteins"/>
    <property type="match status" value="1"/>
</dbReference>
<dbReference type="EC" id="2.7.7.23" evidence="18"/>
<evidence type="ECO:0000256" key="8">
    <source>
        <dbReference type="ARBA" id="ARBA00022737"/>
    </source>
</evidence>
<comment type="catalytic activity">
    <reaction evidence="15 18">
        <text>alpha-D-glucosamine 1-phosphate + acetyl-CoA = N-acetyl-alpha-D-glucosamine 1-phosphate + CoA + H(+)</text>
        <dbReference type="Rhea" id="RHEA:13725"/>
        <dbReference type="ChEBI" id="CHEBI:15378"/>
        <dbReference type="ChEBI" id="CHEBI:57287"/>
        <dbReference type="ChEBI" id="CHEBI:57288"/>
        <dbReference type="ChEBI" id="CHEBI:57776"/>
        <dbReference type="ChEBI" id="CHEBI:58516"/>
        <dbReference type="EC" id="2.3.1.157"/>
    </reaction>
</comment>
<keyword evidence="7 18" id="KW-0479">Metal-binding</keyword>
<dbReference type="SUPFAM" id="SSF51161">
    <property type="entry name" value="Trimeric LpxA-like enzymes"/>
    <property type="match status" value="1"/>
</dbReference>
<dbReference type="GO" id="GO:0009245">
    <property type="term" value="P:lipid A biosynthetic process"/>
    <property type="evidence" value="ECO:0007669"/>
    <property type="project" value="UniProtKB-UniRule"/>
</dbReference>
<keyword evidence="21" id="KW-1185">Reference proteome</keyword>
<keyword evidence="6 18" id="KW-0548">Nucleotidyltransferase</keyword>
<evidence type="ECO:0000256" key="3">
    <source>
        <dbReference type="ARBA" id="ARBA00007947"/>
    </source>
</evidence>
<keyword evidence="11 18" id="KW-0573">Peptidoglycan synthesis</keyword>
<keyword evidence="8 18" id="KW-0677">Repeat</keyword>
<proteinExistence type="inferred from homology"/>
<evidence type="ECO:0000256" key="15">
    <source>
        <dbReference type="ARBA" id="ARBA00048247"/>
    </source>
</evidence>
<comment type="catalytic activity">
    <reaction evidence="16 18">
        <text>N-acetyl-alpha-D-glucosamine 1-phosphate + UTP + H(+) = UDP-N-acetyl-alpha-D-glucosamine + diphosphate</text>
        <dbReference type="Rhea" id="RHEA:13509"/>
        <dbReference type="ChEBI" id="CHEBI:15378"/>
        <dbReference type="ChEBI" id="CHEBI:33019"/>
        <dbReference type="ChEBI" id="CHEBI:46398"/>
        <dbReference type="ChEBI" id="CHEBI:57705"/>
        <dbReference type="ChEBI" id="CHEBI:57776"/>
        <dbReference type="EC" id="2.7.7.23"/>
    </reaction>
</comment>
<feature type="binding site" evidence="18">
    <location>
        <position position="161"/>
    </location>
    <ligand>
        <name>UDP-N-acetyl-alpha-D-glucosamine</name>
        <dbReference type="ChEBI" id="CHEBI:57705"/>
    </ligand>
</feature>
<comment type="subcellular location">
    <subcellularLocation>
        <location evidence="1 18">Cytoplasm</location>
    </subcellularLocation>
</comment>
<dbReference type="OrthoDB" id="9775031at2"/>
<dbReference type="InterPro" id="IPR038009">
    <property type="entry name" value="GlmU_C_LbH"/>
</dbReference>
<dbReference type="InterPro" id="IPR029044">
    <property type="entry name" value="Nucleotide-diphossugar_trans"/>
</dbReference>
<feature type="region of interest" description="Pyrophosphorylase" evidence="18">
    <location>
        <begin position="1"/>
        <end position="235"/>
    </location>
</feature>
<feature type="active site" description="Proton acceptor" evidence="18">
    <location>
        <position position="368"/>
    </location>
</feature>
<evidence type="ECO:0000256" key="7">
    <source>
        <dbReference type="ARBA" id="ARBA00022723"/>
    </source>
</evidence>
<evidence type="ECO:0000256" key="14">
    <source>
        <dbReference type="ARBA" id="ARBA00023316"/>
    </source>
</evidence>
<dbReference type="NCBIfam" id="NF010932">
    <property type="entry name" value="PRK14352.1"/>
    <property type="match status" value="1"/>
</dbReference>
<dbReference type="GO" id="GO:0016020">
    <property type="term" value="C:membrane"/>
    <property type="evidence" value="ECO:0007669"/>
    <property type="project" value="GOC"/>
</dbReference>
<evidence type="ECO:0000313" key="20">
    <source>
        <dbReference type="EMBL" id="RSX53251.1"/>
    </source>
</evidence>
<feature type="binding site" evidence="18">
    <location>
        <position position="338"/>
    </location>
    <ligand>
        <name>UDP-N-acetyl-alpha-D-glucosamine</name>
        <dbReference type="ChEBI" id="CHEBI:57705"/>
    </ligand>
</feature>
<dbReference type="Gene3D" id="3.90.550.10">
    <property type="entry name" value="Spore Coat Polysaccharide Biosynthesis Protein SpsA, Chain A"/>
    <property type="match status" value="1"/>
</dbReference>
<evidence type="ECO:0000256" key="11">
    <source>
        <dbReference type="ARBA" id="ARBA00022984"/>
    </source>
</evidence>
<dbReference type="GO" id="GO:0000902">
    <property type="term" value="P:cell morphogenesis"/>
    <property type="evidence" value="ECO:0007669"/>
    <property type="project" value="UniProtKB-UniRule"/>
</dbReference>
<dbReference type="InterPro" id="IPR005882">
    <property type="entry name" value="Bifunctional_GlmU"/>
</dbReference>
<feature type="binding site" evidence="18">
    <location>
        <begin position="391"/>
        <end position="392"/>
    </location>
    <ligand>
        <name>acetyl-CoA</name>
        <dbReference type="ChEBI" id="CHEBI:57288"/>
    </ligand>
</feature>
<dbReference type="Pfam" id="PF00132">
    <property type="entry name" value="Hexapep"/>
    <property type="match status" value="1"/>
</dbReference>
<evidence type="ECO:0000256" key="2">
    <source>
        <dbReference type="ARBA" id="ARBA00007707"/>
    </source>
</evidence>
<evidence type="ECO:0000256" key="9">
    <source>
        <dbReference type="ARBA" id="ARBA00022842"/>
    </source>
</evidence>
<feature type="binding site" evidence="18">
    <location>
        <position position="23"/>
    </location>
    <ligand>
        <name>UDP-N-acetyl-alpha-D-glucosamine</name>
        <dbReference type="ChEBI" id="CHEBI:57705"/>
    </ligand>
</feature>
<keyword evidence="4 18" id="KW-0963">Cytoplasm</keyword>
<comment type="pathway">
    <text evidence="18">Nucleotide-sugar biosynthesis; UDP-N-acetyl-alpha-D-glucosamine biosynthesis; N-acetyl-alpha-D-glucosamine 1-phosphate from alpha-D-glucosamine 6-phosphate (route II): step 2/2.</text>
</comment>
<evidence type="ECO:0000256" key="17">
    <source>
        <dbReference type="ARBA" id="ARBA00049628"/>
    </source>
</evidence>
<dbReference type="Proteomes" id="UP000287533">
    <property type="component" value="Unassembled WGS sequence"/>
</dbReference>
<feature type="binding site" evidence="18">
    <location>
        <position position="356"/>
    </location>
    <ligand>
        <name>UDP-N-acetyl-alpha-D-glucosamine</name>
        <dbReference type="ChEBI" id="CHEBI:57705"/>
    </ligand>
</feature>
<dbReference type="Pfam" id="PF12804">
    <property type="entry name" value="NTP_transf_3"/>
    <property type="match status" value="1"/>
</dbReference>
<dbReference type="RefSeq" id="WP_125980908.1">
    <property type="nucleotide sequence ID" value="NZ_QXGL01000003.1"/>
</dbReference>
<dbReference type="InterPro" id="IPR001451">
    <property type="entry name" value="Hexapep"/>
</dbReference>
<keyword evidence="10 18" id="KW-0133">Cell shape</keyword>
<comment type="cofactor">
    <cofactor evidence="18">
        <name>Mg(2+)</name>
        <dbReference type="ChEBI" id="CHEBI:18420"/>
    </cofactor>
    <text evidence="18">Binds 1 Mg(2+) ion per subunit.</text>
</comment>
<dbReference type="InterPro" id="IPR025877">
    <property type="entry name" value="MobA-like_NTP_Trfase"/>
</dbReference>
<dbReference type="UniPathway" id="UPA00973"/>
<evidence type="ECO:0000256" key="12">
    <source>
        <dbReference type="ARBA" id="ARBA00023268"/>
    </source>
</evidence>
<dbReference type="CDD" id="cd02540">
    <property type="entry name" value="GT2_GlmU_N_bac"/>
    <property type="match status" value="1"/>
</dbReference>
<comment type="caution">
    <text evidence="18">Lacks conserved residue(s) required for the propagation of feature annotation.</text>
</comment>
<comment type="similarity">
    <text evidence="3 18">In the N-terminal section; belongs to the N-acetylglucosamine-1-phosphate uridyltransferase family.</text>
</comment>
<dbReference type="InterPro" id="IPR050065">
    <property type="entry name" value="GlmU-like"/>
</dbReference>
<keyword evidence="13 18" id="KW-0012">Acyltransferase</keyword>
<evidence type="ECO:0000259" key="19">
    <source>
        <dbReference type="Pfam" id="PF12804"/>
    </source>
</evidence>
<feature type="binding site" evidence="18">
    <location>
        <begin position="81"/>
        <end position="82"/>
    </location>
    <ligand>
        <name>UDP-N-acetyl-alpha-D-glucosamine</name>
        <dbReference type="ChEBI" id="CHEBI:57705"/>
    </ligand>
</feature>
<comment type="pathway">
    <text evidence="18">Bacterial outer membrane biogenesis; LPS lipid A biosynthesis.</text>
</comment>
<dbReference type="GO" id="GO:0005737">
    <property type="term" value="C:cytoplasm"/>
    <property type="evidence" value="ECO:0007669"/>
    <property type="project" value="UniProtKB-SubCell"/>
</dbReference>
<protein>
    <recommendedName>
        <fullName evidence="18">Bifunctional protein GlmU</fullName>
    </recommendedName>
    <domain>
        <recommendedName>
            <fullName evidence="18">UDP-N-acetylglucosamine pyrophosphorylase</fullName>
            <ecNumber evidence="18">2.7.7.23</ecNumber>
        </recommendedName>
        <alternativeName>
            <fullName evidence="18">N-acetylglucosamine-1-phosphate uridyltransferase</fullName>
        </alternativeName>
    </domain>
    <domain>
        <recommendedName>
            <fullName evidence="18">Glucosamine-1-phosphate N-acetyltransferase</fullName>
            <ecNumber evidence="18">2.3.1.157</ecNumber>
        </recommendedName>
    </domain>
</protein>
<dbReference type="GO" id="GO:0000287">
    <property type="term" value="F:magnesium ion binding"/>
    <property type="evidence" value="ECO:0007669"/>
    <property type="project" value="UniProtKB-UniRule"/>
</dbReference>
<comment type="function">
    <text evidence="17 18">Catalyzes the last two sequential reactions in the de novo biosynthetic pathway for UDP-N-acetylglucosamine (UDP-GlcNAc). The C-terminal domain catalyzes the transfer of acetyl group from acetyl coenzyme A to glucosamine-1-phosphate (GlcN-1-P) to produce N-acetylglucosamine-1-phosphate (GlcNAc-1-P), which is converted into UDP-GlcNAc by the transfer of uridine 5-monophosphate (from uridine 5-triphosphate), a reaction catalyzed by the N-terminal domain.</text>
</comment>
<feature type="binding site" evidence="18">
    <location>
        <position position="371"/>
    </location>
    <ligand>
        <name>UDP-N-acetyl-alpha-D-glucosamine</name>
        <dbReference type="ChEBI" id="CHEBI:57705"/>
    </ligand>
</feature>
<evidence type="ECO:0000256" key="16">
    <source>
        <dbReference type="ARBA" id="ARBA00048493"/>
    </source>
</evidence>
<keyword evidence="5 18" id="KW-0808">Transferase</keyword>
<feature type="binding site" evidence="18">
    <location>
        <position position="146"/>
    </location>
    <ligand>
        <name>UDP-N-acetyl-alpha-D-glucosamine</name>
        <dbReference type="ChEBI" id="CHEBI:57705"/>
    </ligand>
</feature>
<dbReference type="NCBIfam" id="TIGR01173">
    <property type="entry name" value="glmU"/>
    <property type="match status" value="1"/>
</dbReference>
<dbReference type="AlphaFoldDB" id="A0A430FKI6"/>
<feature type="binding site" evidence="18">
    <location>
        <position position="233"/>
    </location>
    <ligand>
        <name>Mg(2+)</name>
        <dbReference type="ChEBI" id="CHEBI:18420"/>
    </ligand>
</feature>
<feature type="binding site" evidence="18">
    <location>
        <position position="233"/>
    </location>
    <ligand>
        <name>UDP-N-acetyl-alpha-D-glucosamine</name>
        <dbReference type="ChEBI" id="CHEBI:57705"/>
    </ligand>
</feature>
<evidence type="ECO:0000256" key="13">
    <source>
        <dbReference type="ARBA" id="ARBA00023315"/>
    </source>
</evidence>
<dbReference type="GO" id="GO:0003977">
    <property type="term" value="F:UDP-N-acetylglucosamine diphosphorylase activity"/>
    <property type="evidence" value="ECO:0007669"/>
    <property type="project" value="UniProtKB-UniRule"/>
</dbReference>
<comment type="similarity">
    <text evidence="2 18">In the C-terminal section; belongs to the transferase hexapeptide repeat family.</text>
</comment>
<name>A0A430FKI6_9BIFI</name>
<evidence type="ECO:0000256" key="4">
    <source>
        <dbReference type="ARBA" id="ARBA00022490"/>
    </source>
</evidence>
<reference evidence="20 21" key="1">
    <citation type="submission" date="2018-09" db="EMBL/GenBank/DDBJ databases">
        <title>Characterization of the phylogenetic diversity of five novel species belonging to the genus Bifidobacterium.</title>
        <authorList>
            <person name="Lugli G.A."/>
            <person name="Duranti S."/>
            <person name="Milani C."/>
        </authorList>
    </citation>
    <scope>NUCLEOTIDE SEQUENCE [LARGE SCALE GENOMIC DNA]</scope>
    <source>
        <strain evidence="20 21">2034B</strain>
    </source>
</reference>
<feature type="domain" description="MobA-like NTP transferase" evidence="19">
    <location>
        <begin position="6"/>
        <end position="137"/>
    </location>
</feature>
<feature type="region of interest" description="Linker" evidence="18">
    <location>
        <begin position="236"/>
        <end position="256"/>
    </location>
</feature>
<comment type="pathway">
    <text evidence="18">Nucleotide-sugar biosynthesis; UDP-N-acetyl-alpha-D-glucosamine biosynthesis; UDP-N-acetyl-alpha-D-glucosamine from N-acetyl-alpha-D-glucosamine 1-phosphate: step 1/1.</text>
</comment>
<dbReference type="EMBL" id="QXGL01000003">
    <property type="protein sequence ID" value="RSX53251.1"/>
    <property type="molecule type" value="Genomic_DNA"/>
</dbReference>
<keyword evidence="9 18" id="KW-0460">Magnesium</keyword>
<dbReference type="InterPro" id="IPR011004">
    <property type="entry name" value="Trimer_LpxA-like_sf"/>
</dbReference>
<feature type="binding site" evidence="18">
    <location>
        <begin position="9"/>
        <end position="12"/>
    </location>
    <ligand>
        <name>UDP-N-acetyl-alpha-D-glucosamine</name>
        <dbReference type="ChEBI" id="CHEBI:57705"/>
    </ligand>
</feature>
<comment type="subunit">
    <text evidence="18">Homotrimer.</text>
</comment>
<evidence type="ECO:0000256" key="18">
    <source>
        <dbReference type="HAMAP-Rule" id="MF_01631"/>
    </source>
</evidence>
<feature type="binding site" evidence="18">
    <location>
        <position position="382"/>
    </location>
    <ligand>
        <name>UDP-N-acetyl-alpha-D-glucosamine</name>
        <dbReference type="ChEBI" id="CHEBI:57705"/>
    </ligand>
</feature>
<evidence type="ECO:0000256" key="1">
    <source>
        <dbReference type="ARBA" id="ARBA00004496"/>
    </source>
</evidence>
<feature type="binding site" evidence="18">
    <location>
        <position position="428"/>
    </location>
    <ligand>
        <name>acetyl-CoA</name>
        <dbReference type="ChEBI" id="CHEBI:57288"/>
    </ligand>
</feature>